<protein>
    <submittedName>
        <fullName evidence="1">Uncharacterized protein</fullName>
    </submittedName>
</protein>
<dbReference type="Proteomes" id="UP000436088">
    <property type="component" value="Unassembled WGS sequence"/>
</dbReference>
<evidence type="ECO:0000313" key="1">
    <source>
        <dbReference type="EMBL" id="KAE8689410.1"/>
    </source>
</evidence>
<sequence>MFLHEGFRFLDASQSLILLTFNKLDRIPDFEEIKDAHFDMSPLKSPVDIEPALNRTSIVHIPKVPNPTSFKDFQPISLLQPGSSFPRAQELIQWKPAGFCWVTLNIDGSVSASTSASYAGGLSESLW</sequence>
<dbReference type="AlphaFoldDB" id="A0A6A2ZD54"/>
<proteinExistence type="predicted"/>
<name>A0A6A2ZD54_HIBSY</name>
<comment type="caution">
    <text evidence="1">The sequence shown here is derived from an EMBL/GenBank/DDBJ whole genome shotgun (WGS) entry which is preliminary data.</text>
</comment>
<accession>A0A6A2ZD54</accession>
<keyword evidence="2" id="KW-1185">Reference proteome</keyword>
<organism evidence="1 2">
    <name type="scientific">Hibiscus syriacus</name>
    <name type="common">Rose of Sharon</name>
    <dbReference type="NCBI Taxonomy" id="106335"/>
    <lineage>
        <taxon>Eukaryota</taxon>
        <taxon>Viridiplantae</taxon>
        <taxon>Streptophyta</taxon>
        <taxon>Embryophyta</taxon>
        <taxon>Tracheophyta</taxon>
        <taxon>Spermatophyta</taxon>
        <taxon>Magnoliopsida</taxon>
        <taxon>eudicotyledons</taxon>
        <taxon>Gunneridae</taxon>
        <taxon>Pentapetalae</taxon>
        <taxon>rosids</taxon>
        <taxon>malvids</taxon>
        <taxon>Malvales</taxon>
        <taxon>Malvaceae</taxon>
        <taxon>Malvoideae</taxon>
        <taxon>Hibiscus</taxon>
    </lineage>
</organism>
<evidence type="ECO:0000313" key="2">
    <source>
        <dbReference type="Proteomes" id="UP000436088"/>
    </source>
</evidence>
<reference evidence="1" key="1">
    <citation type="submission" date="2019-09" db="EMBL/GenBank/DDBJ databases">
        <title>Draft genome information of white flower Hibiscus syriacus.</title>
        <authorList>
            <person name="Kim Y.-M."/>
        </authorList>
    </citation>
    <scope>NUCLEOTIDE SEQUENCE [LARGE SCALE GENOMIC DNA]</scope>
    <source>
        <strain evidence="1">YM2019G1</strain>
    </source>
</reference>
<gene>
    <name evidence="1" type="ORF">F3Y22_tig00110940pilonHSYRG00538</name>
</gene>
<dbReference type="EMBL" id="VEPZ02001172">
    <property type="protein sequence ID" value="KAE8689410.1"/>
    <property type="molecule type" value="Genomic_DNA"/>
</dbReference>